<dbReference type="AlphaFoldDB" id="A0A0P1AVN6"/>
<proteinExistence type="predicted"/>
<dbReference type="Proteomes" id="UP000054928">
    <property type="component" value="Unassembled WGS sequence"/>
</dbReference>
<evidence type="ECO:0000313" key="2">
    <source>
        <dbReference type="Proteomes" id="UP000054928"/>
    </source>
</evidence>
<reference evidence="2" key="1">
    <citation type="submission" date="2014-09" db="EMBL/GenBank/DDBJ databases">
        <authorList>
            <person name="Sharma Rahul"/>
            <person name="Thines Marco"/>
        </authorList>
    </citation>
    <scope>NUCLEOTIDE SEQUENCE [LARGE SCALE GENOMIC DNA]</scope>
</reference>
<dbReference type="GeneID" id="36396852"/>
<protein>
    <submittedName>
        <fullName evidence="1">Uncharacterized protein</fullName>
    </submittedName>
</protein>
<name>A0A0P1AVN6_PLAHL</name>
<organism evidence="1 2">
    <name type="scientific">Plasmopara halstedii</name>
    <name type="common">Downy mildew of sunflower</name>
    <dbReference type="NCBI Taxonomy" id="4781"/>
    <lineage>
        <taxon>Eukaryota</taxon>
        <taxon>Sar</taxon>
        <taxon>Stramenopiles</taxon>
        <taxon>Oomycota</taxon>
        <taxon>Peronosporomycetes</taxon>
        <taxon>Peronosporales</taxon>
        <taxon>Peronosporaceae</taxon>
        <taxon>Plasmopara</taxon>
    </lineage>
</organism>
<accession>A0A0P1AVN6</accession>
<evidence type="ECO:0000313" key="1">
    <source>
        <dbReference type="EMBL" id="CEG45506.1"/>
    </source>
</evidence>
<sequence length="58" mass="6356">MECVDLTTAAAISVSGTSTKELPVIQKRQTITTLDSWAVYCFTLRYQLGPSRSTDDVS</sequence>
<dbReference type="EMBL" id="CCYD01001583">
    <property type="protein sequence ID" value="CEG45506.1"/>
    <property type="molecule type" value="Genomic_DNA"/>
</dbReference>
<dbReference type="RefSeq" id="XP_024581875.1">
    <property type="nucleotide sequence ID" value="XM_024716259.1"/>
</dbReference>
<keyword evidence="2" id="KW-1185">Reference proteome</keyword>